<dbReference type="OrthoDB" id="9788681at2"/>
<dbReference type="PANTHER" id="PTHR10584">
    <property type="entry name" value="SUGAR KINASE"/>
    <property type="match status" value="1"/>
</dbReference>
<proteinExistence type="inferred from homology"/>
<gene>
    <name evidence="6" type="ORF">SAMN02745912_03380</name>
</gene>
<evidence type="ECO:0000259" key="5">
    <source>
        <dbReference type="Pfam" id="PF00294"/>
    </source>
</evidence>
<evidence type="ECO:0000313" key="6">
    <source>
        <dbReference type="EMBL" id="SHK46519.1"/>
    </source>
</evidence>
<dbReference type="STRING" id="1121301.SAMN02745912_03380"/>
<dbReference type="RefSeq" id="WP_073152774.1">
    <property type="nucleotide sequence ID" value="NZ_FRAG01000066.1"/>
</dbReference>
<keyword evidence="2 4" id="KW-0808">Transferase</keyword>
<evidence type="ECO:0000256" key="2">
    <source>
        <dbReference type="ARBA" id="ARBA00022679"/>
    </source>
</evidence>
<keyword evidence="3 4" id="KW-0418">Kinase</keyword>
<protein>
    <submittedName>
        <fullName evidence="6">Sugar or nucleoside kinase, ribokinase family</fullName>
    </submittedName>
</protein>
<accession>A0A1M6SPE7</accession>
<dbReference type="AlphaFoldDB" id="A0A1M6SPE7"/>
<evidence type="ECO:0000256" key="4">
    <source>
        <dbReference type="RuleBase" id="RU003704"/>
    </source>
</evidence>
<dbReference type="CDD" id="cd01166">
    <property type="entry name" value="KdgK"/>
    <property type="match status" value="1"/>
</dbReference>
<dbReference type="PANTHER" id="PTHR10584:SF166">
    <property type="entry name" value="RIBOKINASE"/>
    <property type="match status" value="1"/>
</dbReference>
<dbReference type="GO" id="GO:0016301">
    <property type="term" value="F:kinase activity"/>
    <property type="evidence" value="ECO:0007669"/>
    <property type="project" value="UniProtKB-KW"/>
</dbReference>
<evidence type="ECO:0000256" key="3">
    <source>
        <dbReference type="ARBA" id="ARBA00022777"/>
    </source>
</evidence>
<dbReference type="EMBL" id="FRAG01000066">
    <property type="protein sequence ID" value="SHK46519.1"/>
    <property type="molecule type" value="Genomic_DNA"/>
</dbReference>
<keyword evidence="7" id="KW-1185">Reference proteome</keyword>
<feature type="domain" description="Carbohydrate kinase PfkB" evidence="5">
    <location>
        <begin position="1"/>
        <end position="290"/>
    </location>
</feature>
<dbReference type="SUPFAM" id="SSF53613">
    <property type="entry name" value="Ribokinase-like"/>
    <property type="match status" value="1"/>
</dbReference>
<dbReference type="PROSITE" id="PS00583">
    <property type="entry name" value="PFKB_KINASES_1"/>
    <property type="match status" value="1"/>
</dbReference>
<dbReference type="GO" id="GO:0006796">
    <property type="term" value="P:phosphate-containing compound metabolic process"/>
    <property type="evidence" value="ECO:0007669"/>
    <property type="project" value="UniProtKB-ARBA"/>
</dbReference>
<dbReference type="PRINTS" id="PR00990">
    <property type="entry name" value="RIBOKINASE"/>
</dbReference>
<dbReference type="Gene3D" id="3.40.1190.20">
    <property type="match status" value="1"/>
</dbReference>
<organism evidence="6 7">
    <name type="scientific">Paramaledivibacter caminithermalis (strain DSM 15212 / CIP 107654 / DViRD3)</name>
    <name type="common">Clostridium caminithermale</name>
    <dbReference type="NCBI Taxonomy" id="1121301"/>
    <lineage>
        <taxon>Bacteria</taxon>
        <taxon>Bacillati</taxon>
        <taxon>Bacillota</taxon>
        <taxon>Clostridia</taxon>
        <taxon>Peptostreptococcales</taxon>
        <taxon>Caminicellaceae</taxon>
        <taxon>Paramaledivibacter</taxon>
    </lineage>
</organism>
<evidence type="ECO:0000256" key="1">
    <source>
        <dbReference type="ARBA" id="ARBA00010688"/>
    </source>
</evidence>
<dbReference type="InterPro" id="IPR029056">
    <property type="entry name" value="Ribokinase-like"/>
</dbReference>
<comment type="similarity">
    <text evidence="1 4">Belongs to the carbohydrate kinase PfkB family.</text>
</comment>
<name>A0A1M6SPE7_PARC5</name>
<dbReference type="InterPro" id="IPR002173">
    <property type="entry name" value="Carboh/pur_kinase_PfkB_CS"/>
</dbReference>
<reference evidence="7" key="1">
    <citation type="submission" date="2016-11" db="EMBL/GenBank/DDBJ databases">
        <authorList>
            <person name="Varghese N."/>
            <person name="Submissions S."/>
        </authorList>
    </citation>
    <scope>NUCLEOTIDE SEQUENCE [LARGE SCALE GENOMIC DNA]</scope>
    <source>
        <strain evidence="7">DSM 15212 / CIP 107654 / DViRD3</strain>
    </source>
</reference>
<dbReference type="InterPro" id="IPR011611">
    <property type="entry name" value="PfkB_dom"/>
</dbReference>
<evidence type="ECO:0000313" key="7">
    <source>
        <dbReference type="Proteomes" id="UP000184465"/>
    </source>
</evidence>
<dbReference type="Pfam" id="PF00294">
    <property type="entry name" value="PfkB"/>
    <property type="match status" value="1"/>
</dbReference>
<dbReference type="Proteomes" id="UP000184465">
    <property type="component" value="Unassembled WGS sequence"/>
</dbReference>
<dbReference type="GO" id="GO:0005829">
    <property type="term" value="C:cytosol"/>
    <property type="evidence" value="ECO:0007669"/>
    <property type="project" value="TreeGrafter"/>
</dbReference>
<dbReference type="PROSITE" id="PS00584">
    <property type="entry name" value="PFKB_KINASES_2"/>
    <property type="match status" value="1"/>
</dbReference>
<sequence length="292" mass="32352">MSSIVCVGASVLDISTKIGRRLPERGSLIFTDTVEISFGGCALNVASNLSRLGVRSKLITKVGNDMFGDSIVNRCKELDIELQRTDRSELRTSLSQILLDETGDRRIIHNIGANKSFSKDDIDLDMISQYEYVYFGGVLGMPLIDEQLEYLFSELKTRNKEIKIILDVIYSENVYSLNEVKRALKYVDYFVPNYSEARSLSSKTSLNSITEDLLELGVKNLIITLGEDGVCYRNHSLFGFHKAVATKVQDTTGAGDAFVAGLIYGLLHDQDFESSIVKGLEVASECVAKMTA</sequence>
<dbReference type="InterPro" id="IPR002139">
    <property type="entry name" value="Ribo/fructo_kinase"/>
</dbReference>